<organism evidence="1 2">
    <name type="scientific">Pleuronectes platessa</name>
    <name type="common">European plaice</name>
    <dbReference type="NCBI Taxonomy" id="8262"/>
    <lineage>
        <taxon>Eukaryota</taxon>
        <taxon>Metazoa</taxon>
        <taxon>Chordata</taxon>
        <taxon>Craniata</taxon>
        <taxon>Vertebrata</taxon>
        <taxon>Euteleostomi</taxon>
        <taxon>Actinopterygii</taxon>
        <taxon>Neopterygii</taxon>
        <taxon>Teleostei</taxon>
        <taxon>Neoteleostei</taxon>
        <taxon>Acanthomorphata</taxon>
        <taxon>Carangaria</taxon>
        <taxon>Pleuronectiformes</taxon>
        <taxon>Pleuronectoidei</taxon>
        <taxon>Pleuronectidae</taxon>
        <taxon>Pleuronectes</taxon>
    </lineage>
</organism>
<evidence type="ECO:0000313" key="2">
    <source>
        <dbReference type="Proteomes" id="UP001153269"/>
    </source>
</evidence>
<comment type="caution">
    <text evidence="1">The sequence shown here is derived from an EMBL/GenBank/DDBJ whole genome shotgun (WGS) entry which is preliminary data.</text>
</comment>
<dbReference type="AlphaFoldDB" id="A0A9N7V3D0"/>
<gene>
    <name evidence="1" type="ORF">PLEPLA_LOCUS29116</name>
</gene>
<reference evidence="1" key="1">
    <citation type="submission" date="2020-03" db="EMBL/GenBank/DDBJ databases">
        <authorList>
            <person name="Weist P."/>
        </authorList>
    </citation>
    <scope>NUCLEOTIDE SEQUENCE</scope>
</reference>
<dbReference type="EMBL" id="CADEAL010002623">
    <property type="protein sequence ID" value="CAB1441340.1"/>
    <property type="molecule type" value="Genomic_DNA"/>
</dbReference>
<accession>A0A9N7V3D0</accession>
<keyword evidence="2" id="KW-1185">Reference proteome</keyword>
<evidence type="ECO:0000313" key="1">
    <source>
        <dbReference type="EMBL" id="CAB1441340.1"/>
    </source>
</evidence>
<dbReference type="Proteomes" id="UP001153269">
    <property type="component" value="Unassembled WGS sequence"/>
</dbReference>
<name>A0A9N7V3D0_PLEPL</name>
<protein>
    <submittedName>
        <fullName evidence="1">Uncharacterized protein</fullName>
    </submittedName>
</protein>
<sequence length="154" mass="17128">MRRTERSSLKLSALLGAAVSVPDCDASQRSTEKSYKRVTLPQLCMRAEEPLQLSLLVPGNRRSSNDASRRFFICLHSNKLTTGTGYFRPCSPLPTDTPRYVNESFTRTPNGRQSQASPLCSEFQSLYLRDLCGRILLYLAPCHATSGSVVARLL</sequence>
<proteinExistence type="predicted"/>